<dbReference type="InterPro" id="IPR015330">
    <property type="entry name" value="DNA_primase/pol_bifunc_N"/>
</dbReference>
<feature type="domain" description="DNA primase/polymerase bifunctional N-terminal" evidence="2">
    <location>
        <begin position="13"/>
        <end position="178"/>
    </location>
</feature>
<dbReference type="SMART" id="SM00943">
    <property type="entry name" value="Prim-Pol"/>
    <property type="match status" value="1"/>
</dbReference>
<name>A0ABV0I2M3_9LACO</name>
<dbReference type="EMBL" id="JBCNVT010000001">
    <property type="protein sequence ID" value="MEO5285408.1"/>
    <property type="molecule type" value="Genomic_DNA"/>
</dbReference>
<sequence length="290" mass="33076">MEKYSAMYRGWDLMNLGLKVYPLAQNTKIPLKGTHGWKSATNDQMEFHNYFNDGQQTRPYLNIGVDLFHAGLMVLDVDVNHDDKGTSGQESFMNYIEKHNYSWPDNTYHERTPNGGLHWFYRLPQPLDKPTRKTAVLPGVDLLGDFVVIGPSEINGVPYLGNQQLTSLDQIAVAPDWLRDLLIYGNKPKRVNLNASFANSNANRSNQNDTYTSRVLTEIAMARIEEGNRNDWLYRRTLNLLTICHDPVAVYQLLNDINQLHANPPLGQKEIDGIFKSALNKKMERKGELA</sequence>
<evidence type="ECO:0000259" key="1">
    <source>
        <dbReference type="SMART" id="SM00942"/>
    </source>
</evidence>
<dbReference type="CDD" id="cd04859">
    <property type="entry name" value="Prim_Pol"/>
    <property type="match status" value="1"/>
</dbReference>
<dbReference type="Proteomes" id="UP001456307">
    <property type="component" value="Unassembled WGS sequence"/>
</dbReference>
<reference evidence="3 4" key="1">
    <citation type="submission" date="2024-04" db="EMBL/GenBank/DDBJ databases">
        <title>Limosilactobacillus allomucosae sp. nov., a novel species isolated from wild boar faecal samples as potential probiotics for domestic pigs.</title>
        <authorList>
            <person name="Chen B."/>
        </authorList>
    </citation>
    <scope>NUCLEOTIDE SEQUENCE [LARGE SCALE GENOMIC DNA]</scope>
    <source>
        <strain evidence="3 4">WILCCON 0055</strain>
    </source>
</reference>
<feature type="domain" description="Primase C-terminal 1" evidence="1">
    <location>
        <begin position="218"/>
        <end position="284"/>
    </location>
</feature>
<comment type="caution">
    <text evidence="3">The sequence shown here is derived from an EMBL/GenBank/DDBJ whole genome shotgun (WGS) entry which is preliminary data.</text>
</comment>
<accession>A0ABV0I2M3</accession>
<evidence type="ECO:0000313" key="3">
    <source>
        <dbReference type="EMBL" id="MEO5285408.1"/>
    </source>
</evidence>
<dbReference type="SMART" id="SM00942">
    <property type="entry name" value="PriCT_1"/>
    <property type="match status" value="1"/>
</dbReference>
<dbReference type="Pfam" id="PF09250">
    <property type="entry name" value="Prim-Pol"/>
    <property type="match status" value="1"/>
</dbReference>
<proteinExistence type="predicted"/>
<dbReference type="RefSeq" id="WP_347985257.1">
    <property type="nucleotide sequence ID" value="NZ_JBCNVT010000001.1"/>
</dbReference>
<dbReference type="SUPFAM" id="SSF56747">
    <property type="entry name" value="Prim-pol domain"/>
    <property type="match status" value="1"/>
</dbReference>
<dbReference type="Pfam" id="PF08708">
    <property type="entry name" value="PriCT_1"/>
    <property type="match status" value="1"/>
</dbReference>
<gene>
    <name evidence="3" type="ORF">AAVZ08_01990</name>
</gene>
<dbReference type="InterPro" id="IPR014820">
    <property type="entry name" value="PriCT_1"/>
</dbReference>
<protein>
    <submittedName>
        <fullName evidence="3">Bifunctional DNA primase/polymerase</fullName>
    </submittedName>
</protein>
<keyword evidence="4" id="KW-1185">Reference proteome</keyword>
<evidence type="ECO:0000259" key="2">
    <source>
        <dbReference type="SMART" id="SM00943"/>
    </source>
</evidence>
<organism evidence="3 4">
    <name type="scientific">Limosilactobacillus allomucosae</name>
    <dbReference type="NCBI Taxonomy" id="3142938"/>
    <lineage>
        <taxon>Bacteria</taxon>
        <taxon>Bacillati</taxon>
        <taxon>Bacillota</taxon>
        <taxon>Bacilli</taxon>
        <taxon>Lactobacillales</taxon>
        <taxon>Lactobacillaceae</taxon>
        <taxon>Limosilactobacillus</taxon>
    </lineage>
</organism>
<evidence type="ECO:0000313" key="4">
    <source>
        <dbReference type="Proteomes" id="UP001456307"/>
    </source>
</evidence>